<evidence type="ECO:0000313" key="3">
    <source>
        <dbReference type="EMBL" id="EDO16447.1"/>
    </source>
</evidence>
<keyword evidence="4" id="KW-1185">Reference proteome</keyword>
<dbReference type="AlphaFoldDB" id="A7TMN3"/>
<dbReference type="Proteomes" id="UP000000267">
    <property type="component" value="Unassembled WGS sequence"/>
</dbReference>
<organism evidence="4">
    <name type="scientific">Vanderwaltozyma polyspora (strain ATCC 22028 / DSM 70294 / BCRC 21397 / CBS 2163 / NBRC 10782 / NRRL Y-8283 / UCD 57-17)</name>
    <name type="common">Kluyveromyces polysporus</name>
    <dbReference type="NCBI Taxonomy" id="436907"/>
    <lineage>
        <taxon>Eukaryota</taxon>
        <taxon>Fungi</taxon>
        <taxon>Dikarya</taxon>
        <taxon>Ascomycota</taxon>
        <taxon>Saccharomycotina</taxon>
        <taxon>Saccharomycetes</taxon>
        <taxon>Saccharomycetales</taxon>
        <taxon>Saccharomycetaceae</taxon>
        <taxon>Vanderwaltozyma</taxon>
    </lineage>
</organism>
<dbReference type="KEGG" id="vpo:Kpol_1066p11"/>
<dbReference type="RefSeq" id="XP_001644305.1">
    <property type="nucleotide sequence ID" value="XM_001644255.1"/>
</dbReference>
<dbReference type="GO" id="GO:0003924">
    <property type="term" value="F:GTPase activity"/>
    <property type="evidence" value="ECO:0007669"/>
    <property type="project" value="InterPro"/>
</dbReference>
<gene>
    <name evidence="3" type="ORF">Kpol_1066p11</name>
</gene>
<dbReference type="InterPro" id="IPR005225">
    <property type="entry name" value="Small_GTP-bd"/>
</dbReference>
<dbReference type="InParanoid" id="A7TMN3"/>
<dbReference type="PROSITE" id="PS51421">
    <property type="entry name" value="RAS"/>
    <property type="match status" value="1"/>
</dbReference>
<reference evidence="3 4" key="1">
    <citation type="journal article" date="2007" name="Proc. Natl. Acad. Sci. U.S.A.">
        <title>Independent sorting-out of thousands of duplicated gene pairs in two yeast species descended from a whole-genome duplication.</title>
        <authorList>
            <person name="Scannell D.R."/>
            <person name="Frank A.C."/>
            <person name="Conant G.C."/>
            <person name="Byrne K.P."/>
            <person name="Woolfit M."/>
            <person name="Wolfe K.H."/>
        </authorList>
    </citation>
    <scope>NUCLEOTIDE SEQUENCE [LARGE SCALE GENOMIC DNA]</scope>
    <source>
        <strain evidence="4">ATCC 22028 / DSM 70294 / BCRC 21397 / CBS 2163 / NBRC 10782 / NRRL Y-8283 / UCD 57-17</strain>
    </source>
</reference>
<dbReference type="SMART" id="SM00173">
    <property type="entry name" value="RAS"/>
    <property type="match status" value="1"/>
</dbReference>
<dbReference type="eggNOG" id="KOG0092">
    <property type="taxonomic scope" value="Eukaryota"/>
</dbReference>
<protein>
    <submittedName>
        <fullName evidence="3">Uncharacterized protein</fullName>
    </submittedName>
</protein>
<dbReference type="GeneID" id="5544604"/>
<dbReference type="NCBIfam" id="TIGR00231">
    <property type="entry name" value="small_GTP"/>
    <property type="match status" value="1"/>
</dbReference>
<dbReference type="PRINTS" id="PR00449">
    <property type="entry name" value="RASTRNSFRMNG"/>
</dbReference>
<dbReference type="FunFam" id="3.40.50.300:FF:000808">
    <property type="entry name" value="Small GTP-binding protein, putative"/>
    <property type="match status" value="1"/>
</dbReference>
<dbReference type="OrthoDB" id="63533at2759"/>
<dbReference type="EMBL" id="DS480424">
    <property type="protein sequence ID" value="EDO16447.1"/>
    <property type="molecule type" value="Genomic_DNA"/>
</dbReference>
<dbReference type="SMART" id="SM00177">
    <property type="entry name" value="ARF"/>
    <property type="match status" value="1"/>
</dbReference>
<dbReference type="PhylomeDB" id="A7TMN3"/>
<dbReference type="SMART" id="SM00174">
    <property type="entry name" value="RHO"/>
    <property type="match status" value="1"/>
</dbReference>
<dbReference type="GO" id="GO:0005525">
    <property type="term" value="F:GTP binding"/>
    <property type="evidence" value="ECO:0007669"/>
    <property type="project" value="UniProtKB-KW"/>
</dbReference>
<dbReference type="InterPro" id="IPR027417">
    <property type="entry name" value="P-loop_NTPase"/>
</dbReference>
<evidence type="ECO:0000256" key="2">
    <source>
        <dbReference type="ARBA" id="ARBA00023134"/>
    </source>
</evidence>
<dbReference type="SUPFAM" id="SSF52540">
    <property type="entry name" value="P-loop containing nucleoside triphosphate hydrolases"/>
    <property type="match status" value="1"/>
</dbReference>
<dbReference type="PROSITE" id="PS51420">
    <property type="entry name" value="RHO"/>
    <property type="match status" value="1"/>
</dbReference>
<dbReference type="PANTHER" id="PTHR24073">
    <property type="entry name" value="DRAB5-RELATED"/>
    <property type="match status" value="1"/>
</dbReference>
<dbReference type="STRING" id="436907.A7TMN3"/>
<evidence type="ECO:0000313" key="4">
    <source>
        <dbReference type="Proteomes" id="UP000000267"/>
    </source>
</evidence>
<dbReference type="HOGENOM" id="CLU_041217_10_2_1"/>
<sequence length="242" mass="27139">MSATVETRDEFENVIVCDLKLVLLGDSSVGKTSIVGRLTTGNFINSNATIGAAFVTTTIEVDDEEMINGGNNGMSSKRSIKKRVNFEIWDTAGQERYRSLAPMYYRNTDVALIVFDLSRPQSFKGAQSWIEELNSYVEESSRGEIITVLVGSKKDIEIGQPSMAPIIDNFDKLKFTKNLQKVSAKTGEGIQELFENIVRELPNEKFRPLGQPNGEPEHHKHIKLDSKTRSWTRITDRTACEC</sequence>
<evidence type="ECO:0000256" key="1">
    <source>
        <dbReference type="ARBA" id="ARBA00022741"/>
    </source>
</evidence>
<dbReference type="Gene3D" id="3.40.50.300">
    <property type="entry name" value="P-loop containing nucleotide triphosphate hydrolases"/>
    <property type="match status" value="1"/>
</dbReference>
<proteinExistence type="predicted"/>
<dbReference type="PROSITE" id="PS51419">
    <property type="entry name" value="RAB"/>
    <property type="match status" value="1"/>
</dbReference>
<keyword evidence="2" id="KW-0342">GTP-binding</keyword>
<keyword evidence="1" id="KW-0547">Nucleotide-binding</keyword>
<dbReference type="SMART" id="SM00175">
    <property type="entry name" value="RAB"/>
    <property type="match status" value="1"/>
</dbReference>
<dbReference type="PROSITE" id="PS51417">
    <property type="entry name" value="ARF"/>
    <property type="match status" value="1"/>
</dbReference>
<dbReference type="OMA" id="HMEIWDT"/>
<dbReference type="InterPro" id="IPR001806">
    <property type="entry name" value="Small_GTPase"/>
</dbReference>
<name>A7TMN3_VANPO</name>
<accession>A7TMN3</accession>
<dbReference type="Pfam" id="PF00071">
    <property type="entry name" value="Ras"/>
    <property type="match status" value="1"/>
</dbReference>